<feature type="domain" description="Ionotropic glutamate receptor C-terminal" evidence="3">
    <location>
        <begin position="41"/>
        <end position="264"/>
    </location>
</feature>
<gene>
    <name evidence="4" type="ORF">HXL70_07340</name>
</gene>
<dbReference type="SMART" id="SM00079">
    <property type="entry name" value="PBPe"/>
    <property type="match status" value="1"/>
</dbReference>
<dbReference type="GO" id="GO:0016020">
    <property type="term" value="C:membrane"/>
    <property type="evidence" value="ECO:0007669"/>
    <property type="project" value="InterPro"/>
</dbReference>
<dbReference type="EMBL" id="JABZMK010000058">
    <property type="protein sequence ID" value="MBF1129839.1"/>
    <property type="molecule type" value="Genomic_DNA"/>
</dbReference>
<dbReference type="PANTHER" id="PTHR35936">
    <property type="entry name" value="MEMBRANE-BOUND LYTIC MUREIN TRANSGLYCOSYLASE F"/>
    <property type="match status" value="1"/>
</dbReference>
<dbReference type="CDD" id="cd00996">
    <property type="entry name" value="PBP2_AatB_like"/>
    <property type="match status" value="1"/>
</dbReference>
<dbReference type="PROSITE" id="PS51257">
    <property type="entry name" value="PROKAR_LIPOPROTEIN"/>
    <property type="match status" value="1"/>
</dbReference>
<dbReference type="SUPFAM" id="SSF53850">
    <property type="entry name" value="Periplasmic binding protein-like II"/>
    <property type="match status" value="1"/>
</dbReference>
<dbReference type="Proteomes" id="UP000757890">
    <property type="component" value="Unassembled WGS sequence"/>
</dbReference>
<organism evidence="4 5">
    <name type="scientific">Dialister invisus</name>
    <dbReference type="NCBI Taxonomy" id="218538"/>
    <lineage>
        <taxon>Bacteria</taxon>
        <taxon>Bacillati</taxon>
        <taxon>Bacillota</taxon>
        <taxon>Negativicutes</taxon>
        <taxon>Veillonellales</taxon>
        <taxon>Veillonellaceae</taxon>
        <taxon>Dialister</taxon>
    </lineage>
</organism>
<reference evidence="4" key="1">
    <citation type="submission" date="2020-04" db="EMBL/GenBank/DDBJ databases">
        <title>Deep metagenomics examines the oral microbiome during advanced dental caries in children, revealing novel taxa and co-occurrences with host molecules.</title>
        <authorList>
            <person name="Baker J.L."/>
            <person name="Morton J.T."/>
            <person name="Dinis M."/>
            <person name="Alvarez R."/>
            <person name="Tran N.C."/>
            <person name="Knight R."/>
            <person name="Edlund A."/>
        </authorList>
    </citation>
    <scope>NUCLEOTIDE SEQUENCE</scope>
    <source>
        <strain evidence="4">JCVI_32_bin.14</strain>
    </source>
</reference>
<dbReference type="AlphaFoldDB" id="A0A930FPK8"/>
<dbReference type="GO" id="GO:0015276">
    <property type="term" value="F:ligand-gated monoatomic ion channel activity"/>
    <property type="evidence" value="ECO:0007669"/>
    <property type="project" value="InterPro"/>
</dbReference>
<dbReference type="Gene3D" id="3.40.190.10">
    <property type="entry name" value="Periplasmic binding protein-like II"/>
    <property type="match status" value="2"/>
</dbReference>
<dbReference type="InterPro" id="IPR001320">
    <property type="entry name" value="Iontro_rcpt_C"/>
</dbReference>
<accession>A0A930FPK8</accession>
<keyword evidence="1" id="KW-0732">Signal</keyword>
<dbReference type="Pfam" id="PF00497">
    <property type="entry name" value="SBP_bac_3"/>
    <property type="match status" value="1"/>
</dbReference>
<evidence type="ECO:0000259" key="3">
    <source>
        <dbReference type="SMART" id="SM00079"/>
    </source>
</evidence>
<dbReference type="InterPro" id="IPR001638">
    <property type="entry name" value="Solute-binding_3/MltF_N"/>
</dbReference>
<feature type="domain" description="Solute-binding protein family 3/N-terminal" evidence="2">
    <location>
        <begin position="42"/>
        <end position="265"/>
    </location>
</feature>
<proteinExistence type="predicted"/>
<protein>
    <submittedName>
        <fullName evidence="4">Amino acid ABC transporter substrate-binding protein</fullName>
    </submittedName>
</protein>
<comment type="caution">
    <text evidence="4">The sequence shown here is derived from an EMBL/GenBank/DDBJ whole genome shotgun (WGS) entry which is preliminary data.</text>
</comment>
<evidence type="ECO:0000259" key="2">
    <source>
        <dbReference type="SMART" id="SM00062"/>
    </source>
</evidence>
<evidence type="ECO:0000313" key="4">
    <source>
        <dbReference type="EMBL" id="MBF1129839.1"/>
    </source>
</evidence>
<dbReference type="SMART" id="SM00062">
    <property type="entry name" value="PBPb"/>
    <property type="match status" value="1"/>
</dbReference>
<evidence type="ECO:0000313" key="5">
    <source>
        <dbReference type="Proteomes" id="UP000757890"/>
    </source>
</evidence>
<name>A0A930FPK8_9FIRM</name>
<evidence type="ECO:0000256" key="1">
    <source>
        <dbReference type="ARBA" id="ARBA00022729"/>
    </source>
</evidence>
<dbReference type="PANTHER" id="PTHR35936:SF34">
    <property type="entry name" value="ABC TRANSPORTER EXTRACELLULAR-BINDING PROTEIN YCKB-RELATED"/>
    <property type="match status" value="1"/>
</dbReference>
<sequence>MNWKKMIVIGALACGAAGLVTGCGGEKKAEAPAADKSAKPTKIVAGMDDTFAPMGFRDDKGEIVGFDIDMAKAVSKEIGIPIEFKPIDWASKETELESGRIDCIWNGFTMTPERQKVLAFTKPYMDNVQVYVVLADSTVQKAEDLKGKKLSIQESSTAQTLLDRDENLKKSFGEIKAYPDLTACFMDLESGRADAVLADTCLIEYYMTKKPNKFRELPGEVSKDTFSIGIKKDNKVLVDILNDGIDKVIKNGEAAKISQKWFGKDIVLK</sequence>